<proteinExistence type="predicted"/>
<reference evidence="2" key="2">
    <citation type="submission" date="2015-01" db="EMBL/GenBank/DDBJ databases">
        <title>Evolutionary Origins and Diversification of the Mycorrhizal Mutualists.</title>
        <authorList>
            <consortium name="DOE Joint Genome Institute"/>
            <consortium name="Mycorrhizal Genomics Consortium"/>
            <person name="Kohler A."/>
            <person name="Kuo A."/>
            <person name="Nagy L.G."/>
            <person name="Floudas D."/>
            <person name="Copeland A."/>
            <person name="Barry K.W."/>
            <person name="Cichocki N."/>
            <person name="Veneault-Fourrey C."/>
            <person name="LaButti K."/>
            <person name="Lindquist E.A."/>
            <person name="Lipzen A."/>
            <person name="Lundell T."/>
            <person name="Morin E."/>
            <person name="Murat C."/>
            <person name="Riley R."/>
            <person name="Ohm R."/>
            <person name="Sun H."/>
            <person name="Tunlid A."/>
            <person name="Henrissat B."/>
            <person name="Grigoriev I.V."/>
            <person name="Hibbett D.S."/>
            <person name="Martin F."/>
        </authorList>
    </citation>
    <scope>NUCLEOTIDE SEQUENCE [LARGE SCALE GENOMIC DNA]</scope>
    <source>
        <strain evidence="2">LaAM-08-1</strain>
    </source>
</reference>
<sequence>MAEAYRKARREASLIKGAREPCQNKVYCINYIWAGFKPTAHQSEMPEISTHGMICITRP</sequence>
<reference evidence="1 2" key="1">
    <citation type="submission" date="2014-04" db="EMBL/GenBank/DDBJ databases">
        <authorList>
            <consortium name="DOE Joint Genome Institute"/>
            <person name="Kuo A."/>
            <person name="Kohler A."/>
            <person name="Nagy L.G."/>
            <person name="Floudas D."/>
            <person name="Copeland A."/>
            <person name="Barry K.W."/>
            <person name="Cichocki N."/>
            <person name="Veneault-Fourrey C."/>
            <person name="LaButti K."/>
            <person name="Lindquist E.A."/>
            <person name="Lipzen A."/>
            <person name="Lundell T."/>
            <person name="Morin E."/>
            <person name="Murat C."/>
            <person name="Sun H."/>
            <person name="Tunlid A."/>
            <person name="Henrissat B."/>
            <person name="Grigoriev I.V."/>
            <person name="Hibbett D.S."/>
            <person name="Martin F."/>
            <person name="Nordberg H.P."/>
            <person name="Cantor M.N."/>
            <person name="Hua S.X."/>
        </authorList>
    </citation>
    <scope>NUCLEOTIDE SEQUENCE [LARGE SCALE GENOMIC DNA]</scope>
    <source>
        <strain evidence="1 2">LaAM-08-1</strain>
    </source>
</reference>
<keyword evidence="2" id="KW-1185">Reference proteome</keyword>
<dbReference type="HOGENOM" id="CLU_2961164_0_0_1"/>
<dbReference type="EMBL" id="KN838575">
    <property type="protein sequence ID" value="KIK03856.1"/>
    <property type="molecule type" value="Genomic_DNA"/>
</dbReference>
<dbReference type="Proteomes" id="UP000054477">
    <property type="component" value="Unassembled WGS sequence"/>
</dbReference>
<name>A0A0C9XFZ6_9AGAR</name>
<dbReference type="AlphaFoldDB" id="A0A0C9XFZ6"/>
<evidence type="ECO:0000313" key="1">
    <source>
        <dbReference type="EMBL" id="KIK03856.1"/>
    </source>
</evidence>
<evidence type="ECO:0000313" key="2">
    <source>
        <dbReference type="Proteomes" id="UP000054477"/>
    </source>
</evidence>
<protein>
    <submittedName>
        <fullName evidence="1">Uncharacterized protein</fullName>
    </submittedName>
</protein>
<organism evidence="1 2">
    <name type="scientific">Laccaria amethystina LaAM-08-1</name>
    <dbReference type="NCBI Taxonomy" id="1095629"/>
    <lineage>
        <taxon>Eukaryota</taxon>
        <taxon>Fungi</taxon>
        <taxon>Dikarya</taxon>
        <taxon>Basidiomycota</taxon>
        <taxon>Agaricomycotina</taxon>
        <taxon>Agaricomycetes</taxon>
        <taxon>Agaricomycetidae</taxon>
        <taxon>Agaricales</taxon>
        <taxon>Agaricineae</taxon>
        <taxon>Hydnangiaceae</taxon>
        <taxon>Laccaria</taxon>
    </lineage>
</organism>
<gene>
    <name evidence="1" type="ORF">K443DRAFT_676356</name>
</gene>
<accession>A0A0C9XFZ6</accession>